<accession>A0A915YJI4</accession>
<evidence type="ECO:0000313" key="1">
    <source>
        <dbReference type="EMBL" id="BDS14357.1"/>
    </source>
</evidence>
<dbReference type="AlphaFoldDB" id="A0A915YJI4"/>
<sequence>MCIAKLLIITFNIHVMKTILTLVLIALVLSQAQLAQGITPLNSSHVYGVLDDYKVNENGKIKLAQQTKDTFDRLIFIAGKKGKLIYRPKDGKLLNPHLIIDKGVLSEMILLKRKSGKSGKEIFKGLKLNFKQQFNTAKRVFEFLADHTSIEWSLLSFSIEEQNRTYVYTTFRNDVEYFGSLKVHHLINCPLKIDSLIHYHNHPRTSVEAFGKYAFPSNSDLDFRDNILKKGIQQLEFKIRTDGIYVDYGSPEEWSKRNGEDWM</sequence>
<dbReference type="Pfam" id="PF15659">
    <property type="entry name" value="Toxin-JAB1"/>
    <property type="match status" value="1"/>
</dbReference>
<protein>
    <submittedName>
        <fullName evidence="1">Uncharacterized protein</fullName>
    </submittedName>
</protein>
<dbReference type="KEGG" id="aup:AsAng_0051360"/>
<name>A0A915YJI4_9BACT</name>
<evidence type="ECO:0000313" key="2">
    <source>
        <dbReference type="Proteomes" id="UP001060919"/>
    </source>
</evidence>
<dbReference type="InterPro" id="IPR028218">
    <property type="entry name" value="Toxin-JAB1"/>
</dbReference>
<proteinExistence type="predicted"/>
<dbReference type="Proteomes" id="UP001060919">
    <property type="component" value="Chromosome"/>
</dbReference>
<keyword evidence="2" id="KW-1185">Reference proteome</keyword>
<dbReference type="EMBL" id="AP026867">
    <property type="protein sequence ID" value="BDS14357.1"/>
    <property type="molecule type" value="Genomic_DNA"/>
</dbReference>
<reference evidence="1" key="1">
    <citation type="submission" date="2022-09" db="EMBL/GenBank/DDBJ databases">
        <title>Aureispira anguillicida sp. nov., isolated from Leptocephalus of Japanese eel Anguilla japonica.</title>
        <authorList>
            <person name="Yuasa K."/>
            <person name="Mekata T."/>
            <person name="Ikunari K."/>
        </authorList>
    </citation>
    <scope>NUCLEOTIDE SEQUENCE</scope>
    <source>
        <strain evidence="1">EL160426</strain>
    </source>
</reference>
<gene>
    <name evidence="1" type="ORF">AsAng_0051360</name>
</gene>
<organism evidence="1 2">
    <name type="scientific">Aureispira anguillae</name>
    <dbReference type="NCBI Taxonomy" id="2864201"/>
    <lineage>
        <taxon>Bacteria</taxon>
        <taxon>Pseudomonadati</taxon>
        <taxon>Bacteroidota</taxon>
        <taxon>Saprospiria</taxon>
        <taxon>Saprospirales</taxon>
        <taxon>Saprospiraceae</taxon>
        <taxon>Aureispira</taxon>
    </lineage>
</organism>